<dbReference type="GO" id="GO:0003735">
    <property type="term" value="F:structural constituent of ribosome"/>
    <property type="evidence" value="ECO:0007669"/>
    <property type="project" value="InterPro"/>
</dbReference>
<dbReference type="OrthoDB" id="1932324at2759"/>
<dbReference type="Pfam" id="PF00861">
    <property type="entry name" value="Ribosomal_L18p"/>
    <property type="match status" value="1"/>
</dbReference>
<evidence type="ECO:0000313" key="6">
    <source>
        <dbReference type="Proteomes" id="UP000017836"/>
    </source>
</evidence>
<comment type="similarity">
    <text evidence="1">Belongs to the universal ribosomal protein uL18 family.</text>
</comment>
<dbReference type="InterPro" id="IPR005484">
    <property type="entry name" value="Ribosomal_uL18_bac/plant/anim"/>
</dbReference>
<reference evidence="6" key="1">
    <citation type="journal article" date="2013" name="Science">
        <title>The Amborella genome and the evolution of flowering plants.</title>
        <authorList>
            <consortium name="Amborella Genome Project"/>
        </authorList>
    </citation>
    <scope>NUCLEOTIDE SEQUENCE [LARGE SCALE GENOMIC DNA]</scope>
</reference>
<name>W1PTZ3_AMBTC</name>
<dbReference type="InterPro" id="IPR057268">
    <property type="entry name" value="Ribosomal_L18"/>
</dbReference>
<dbReference type="GO" id="GO:0008097">
    <property type="term" value="F:5S rRNA binding"/>
    <property type="evidence" value="ECO:0000318"/>
    <property type="project" value="GO_Central"/>
</dbReference>
<keyword evidence="6" id="KW-1185">Reference proteome</keyword>
<dbReference type="CDD" id="cd00432">
    <property type="entry name" value="Ribosomal_L18_L5e"/>
    <property type="match status" value="1"/>
</dbReference>
<dbReference type="HOGENOM" id="CLU_049553_0_0_1"/>
<dbReference type="EMBL" id="KI392710">
    <property type="protein sequence ID" value="ERN11156.1"/>
    <property type="molecule type" value="Genomic_DNA"/>
</dbReference>
<dbReference type="OMA" id="ARAPFHS"/>
<proteinExistence type="inferred from homology"/>
<dbReference type="STRING" id="13333.W1PTZ3"/>
<organism evidence="5 6">
    <name type="scientific">Amborella trichopoda</name>
    <dbReference type="NCBI Taxonomy" id="13333"/>
    <lineage>
        <taxon>Eukaryota</taxon>
        <taxon>Viridiplantae</taxon>
        <taxon>Streptophyta</taxon>
        <taxon>Embryophyta</taxon>
        <taxon>Tracheophyta</taxon>
        <taxon>Spermatophyta</taxon>
        <taxon>Magnoliopsida</taxon>
        <taxon>Amborellales</taxon>
        <taxon>Amborellaceae</taxon>
        <taxon>Amborella</taxon>
    </lineage>
</organism>
<sequence>MALTRSILRRDLATPLIMNVLGSYFNSEAFALHDTWNELSSPGFSRTQKFSTIHFTPSSTPSSKTCLSTLFPTHSHSTGLNIELVDLDPWWVSSDDAQDSIETHEEANKGNTHEDGSNSSLVVDKEFDFDEIEDMRLHGNLYYRLDRDSREFEEYNFDFHRRRKTKKPEETRAINKQPEAKSKPLKTLSSLEVGELTMNKNRASLQKAGNGSFSANDATTCLVGDKKLRSPTYNQLTDPYMQPFCLDVYISKSSVRACIIHRVTSKVVAVAHSISKDMKHDLVSTKDSIACEAVGVVLAQRAIADDIHNVVYTPRKGEKIEGKLQIVLQSLIDHGINVKVKIKQRKTTRVHCPDYVK</sequence>
<protein>
    <submittedName>
        <fullName evidence="5">Uncharacterized protein</fullName>
    </submittedName>
</protein>
<gene>
    <name evidence="5" type="ORF">AMTR_s00024p00190350</name>
</gene>
<dbReference type="Gene3D" id="3.30.420.100">
    <property type="match status" value="1"/>
</dbReference>
<dbReference type="eggNOG" id="ENOG502QRZY">
    <property type="taxonomic scope" value="Eukaryota"/>
</dbReference>
<dbReference type="GO" id="GO:0005739">
    <property type="term" value="C:mitochondrion"/>
    <property type="evidence" value="ECO:0007669"/>
    <property type="project" value="EnsemblPlants"/>
</dbReference>
<dbReference type="PANTHER" id="PTHR12899:SF7">
    <property type="entry name" value="EXPRESSED PROTEIN"/>
    <property type="match status" value="1"/>
</dbReference>
<dbReference type="Gramene" id="ERN11156">
    <property type="protein sequence ID" value="ERN11156"/>
    <property type="gene ID" value="AMTR_s00024p00190350"/>
</dbReference>
<keyword evidence="3" id="KW-0687">Ribonucleoprotein</keyword>
<evidence type="ECO:0000313" key="5">
    <source>
        <dbReference type="EMBL" id="ERN11156.1"/>
    </source>
</evidence>
<evidence type="ECO:0000256" key="1">
    <source>
        <dbReference type="ARBA" id="ARBA00007116"/>
    </source>
</evidence>
<dbReference type="Proteomes" id="UP000017836">
    <property type="component" value="Unassembled WGS sequence"/>
</dbReference>
<evidence type="ECO:0000256" key="4">
    <source>
        <dbReference type="SAM" id="MobiDB-lite"/>
    </source>
</evidence>
<dbReference type="GO" id="GO:1990904">
    <property type="term" value="C:ribonucleoprotein complex"/>
    <property type="evidence" value="ECO:0007669"/>
    <property type="project" value="UniProtKB-KW"/>
</dbReference>
<evidence type="ECO:0000256" key="2">
    <source>
        <dbReference type="ARBA" id="ARBA00022980"/>
    </source>
</evidence>
<feature type="region of interest" description="Disordered" evidence="4">
    <location>
        <begin position="163"/>
        <end position="184"/>
    </location>
</feature>
<dbReference type="SUPFAM" id="SSF53137">
    <property type="entry name" value="Translational machinery components"/>
    <property type="match status" value="1"/>
</dbReference>
<dbReference type="KEGG" id="atr:18439346"/>
<keyword evidence="2" id="KW-0689">Ribosomal protein</keyword>
<dbReference type="GO" id="GO:0006412">
    <property type="term" value="P:translation"/>
    <property type="evidence" value="ECO:0007669"/>
    <property type="project" value="InterPro"/>
</dbReference>
<feature type="compositionally biased region" description="Basic and acidic residues" evidence="4">
    <location>
        <begin position="167"/>
        <end position="182"/>
    </location>
</feature>
<dbReference type="GO" id="GO:0005840">
    <property type="term" value="C:ribosome"/>
    <property type="evidence" value="ECO:0007669"/>
    <property type="project" value="UniProtKB-KW"/>
</dbReference>
<accession>W1PTZ3</accession>
<evidence type="ECO:0000256" key="3">
    <source>
        <dbReference type="ARBA" id="ARBA00023274"/>
    </source>
</evidence>
<dbReference type="AlphaFoldDB" id="W1PTZ3"/>
<dbReference type="PANTHER" id="PTHR12899">
    <property type="entry name" value="39S RIBOSOMAL PROTEIN L18, MITOCHONDRIAL"/>
    <property type="match status" value="1"/>
</dbReference>